<feature type="domain" description="Glycosyl transferase family 28 C-terminal" evidence="3">
    <location>
        <begin position="245"/>
        <end position="340"/>
    </location>
</feature>
<name>A0A4Q9QTT2_9GAMM</name>
<feature type="binding site" evidence="2">
    <location>
        <position position="276"/>
    </location>
    <ligand>
        <name>substrate</name>
    </ligand>
</feature>
<evidence type="ECO:0000313" key="4">
    <source>
        <dbReference type="EMBL" id="TBU86365.1"/>
    </source>
</evidence>
<feature type="binding site" evidence="2">
    <location>
        <position position="169"/>
    </location>
    <ligand>
        <name>substrate</name>
    </ligand>
</feature>
<dbReference type="SUPFAM" id="SSF53756">
    <property type="entry name" value="UDP-Glycosyltransferase/glycogen phosphorylase"/>
    <property type="match status" value="1"/>
</dbReference>
<dbReference type="PANTHER" id="PTHR21015">
    <property type="entry name" value="UDP-N-ACETYLGLUCOSAMINE--N-ACETYLMURAMYL-(PENTAPEPTIDE) PYROPHOSPHORYL-UNDECAPRENOL N-ACETYLGLUCOSAMINE TRANSFERASE 1"/>
    <property type="match status" value="1"/>
</dbReference>
<dbReference type="PANTHER" id="PTHR21015:SF22">
    <property type="entry name" value="GLYCOSYLTRANSFERASE"/>
    <property type="match status" value="1"/>
</dbReference>
<dbReference type="Proteomes" id="UP000293172">
    <property type="component" value="Unassembled WGS sequence"/>
</dbReference>
<dbReference type="EMBL" id="QJUL01000052">
    <property type="protein sequence ID" value="TBU86365.1"/>
    <property type="molecule type" value="Genomic_DNA"/>
</dbReference>
<dbReference type="NCBIfam" id="TIGR03590">
    <property type="entry name" value="PseG"/>
    <property type="match status" value="1"/>
</dbReference>
<evidence type="ECO:0000256" key="1">
    <source>
        <dbReference type="PIRSR" id="PIRSR620023-1"/>
    </source>
</evidence>
<reference evidence="4 5" key="1">
    <citation type="submission" date="2018-06" db="EMBL/GenBank/DDBJ databases">
        <title>Three novel Pseudomonas species isolated from symptomatic oak.</title>
        <authorList>
            <person name="Bueno-Gonzalez V."/>
            <person name="Brady C."/>
        </authorList>
    </citation>
    <scope>NUCLEOTIDE SEQUENCE [LARGE SCALE GENOMIC DNA]</scope>
    <source>
        <strain evidence="4 5">P6B</strain>
    </source>
</reference>
<dbReference type="Gene3D" id="3.40.50.11190">
    <property type="match status" value="1"/>
</dbReference>
<proteinExistence type="predicted"/>
<comment type="caution">
    <text evidence="4">The sequence shown here is derived from an EMBL/GenBank/DDBJ whole genome shotgun (WGS) entry which is preliminary data.</text>
</comment>
<dbReference type="InterPro" id="IPR007235">
    <property type="entry name" value="Glyco_trans_28_C"/>
</dbReference>
<accession>A0A4Q9QTT2</accession>
<feature type="active site" description="Proton acceptor" evidence="1">
    <location>
        <position position="17"/>
    </location>
</feature>
<protein>
    <submittedName>
        <fullName evidence="4">UDP-2,4-diacetamido-2,4, 6-trideoxy-beta-L-altropyranose hydrolase</fullName>
    </submittedName>
</protein>
<evidence type="ECO:0000313" key="5">
    <source>
        <dbReference type="Proteomes" id="UP000293172"/>
    </source>
</evidence>
<gene>
    <name evidence="4" type="primary">pseG</name>
    <name evidence="4" type="ORF">DNK44_23210</name>
</gene>
<evidence type="ECO:0000256" key="2">
    <source>
        <dbReference type="PIRSR" id="PIRSR620023-2"/>
    </source>
</evidence>
<dbReference type="GO" id="GO:0016787">
    <property type="term" value="F:hydrolase activity"/>
    <property type="evidence" value="ECO:0007669"/>
    <property type="project" value="UniProtKB-KW"/>
</dbReference>
<dbReference type="RefSeq" id="WP_131199174.1">
    <property type="nucleotide sequence ID" value="NZ_QJUL01000052.1"/>
</dbReference>
<evidence type="ECO:0000259" key="3">
    <source>
        <dbReference type="Pfam" id="PF04101"/>
    </source>
</evidence>
<dbReference type="AlphaFoldDB" id="A0A4Q9QTT2"/>
<dbReference type="InterPro" id="IPR020023">
    <property type="entry name" value="PseG"/>
</dbReference>
<sequence length="359" mass="39049">MRVVFRVDASLTMGTGHVMRCLTLARTLREHGHACLFITREHAGNLNTLIGHEGVSLHALPIGRAQDNDLDHSAWLGASQEEDAAACQVPIAAWRPDWLVVDHYALDHRWETQATPAGCRVLVIDDLADRRHVCDLLLDQNLGRKVEDYRAWVPDLCTLLVGPGNALLRADFSLLRHSSLARREQADLQNVLIALGGVDHHNYTGSILEALKSCELPDDIRFTVVLGATAPHLQAVTAAARSCPWPVEVLSGIDDMAKRMLEADLAVGAAGGTSWERCCLGVPTLLVILAENQRSGALALAATGAAVLIDASSPLVEQLQSAFDQLQTLPRRQQMASAASRITDGRGTERLQQLMESRQ</sequence>
<keyword evidence="4" id="KW-0378">Hydrolase</keyword>
<organism evidence="4 5">
    <name type="scientific">Phytopseudomonas dryadis</name>
    <dbReference type="NCBI Taxonomy" id="2487520"/>
    <lineage>
        <taxon>Bacteria</taxon>
        <taxon>Pseudomonadati</taxon>
        <taxon>Pseudomonadota</taxon>
        <taxon>Gammaproteobacteria</taxon>
        <taxon>Pseudomonadales</taxon>
        <taxon>Pseudomonadaceae</taxon>
        <taxon>Phytopseudomonas</taxon>
    </lineage>
</organism>
<dbReference type="Gene3D" id="3.40.50.2000">
    <property type="entry name" value="Glycogen Phosphorylase B"/>
    <property type="match status" value="1"/>
</dbReference>
<dbReference type="GO" id="GO:0016758">
    <property type="term" value="F:hexosyltransferase activity"/>
    <property type="evidence" value="ECO:0007669"/>
    <property type="project" value="InterPro"/>
</dbReference>
<dbReference type="Pfam" id="PF04101">
    <property type="entry name" value="Glyco_tran_28_C"/>
    <property type="match status" value="1"/>
</dbReference>
<dbReference type="OrthoDB" id="9788924at2"/>